<reference evidence="1" key="1">
    <citation type="submission" date="2020-11" db="EMBL/GenBank/DDBJ databases">
        <title>Sequencing the genomes of 1000 actinobacteria strains.</title>
        <authorList>
            <person name="Klenk H.-P."/>
        </authorList>
    </citation>
    <scope>NUCLEOTIDE SEQUENCE</scope>
    <source>
        <strain evidence="1">DSM 43175</strain>
    </source>
</reference>
<evidence type="ECO:0000313" key="1">
    <source>
        <dbReference type="EMBL" id="MBG6088850.1"/>
    </source>
</evidence>
<keyword evidence="2" id="KW-1185">Reference proteome</keyword>
<protein>
    <submittedName>
        <fullName evidence="1">Uncharacterized protein</fullName>
    </submittedName>
</protein>
<proteinExistence type="predicted"/>
<comment type="caution">
    <text evidence="1">The sequence shown here is derived from an EMBL/GenBank/DDBJ whole genome shotgun (WGS) entry which is preliminary data.</text>
</comment>
<sequence length="106" mass="10922">MELEQGVAVISQQIQQHRGHLTACPPKTASSARVIALDHTTVSALHTHRRLSSTGTTCARPWKGGDARLRAGVDQPVGRPDRVIVPGLAGGAGSSYSTGLCGLTGG</sequence>
<accession>A0A931GJ24</accession>
<name>A0A931GJ24_9ACTN</name>
<dbReference type="EMBL" id="JADOUA010000001">
    <property type="protein sequence ID" value="MBG6088850.1"/>
    <property type="molecule type" value="Genomic_DNA"/>
</dbReference>
<gene>
    <name evidence="1" type="ORF">IW256_002963</name>
</gene>
<dbReference type="AlphaFoldDB" id="A0A931GJ24"/>
<organism evidence="1 2">
    <name type="scientific">Actinomadura viridis</name>
    <dbReference type="NCBI Taxonomy" id="58110"/>
    <lineage>
        <taxon>Bacteria</taxon>
        <taxon>Bacillati</taxon>
        <taxon>Actinomycetota</taxon>
        <taxon>Actinomycetes</taxon>
        <taxon>Streptosporangiales</taxon>
        <taxon>Thermomonosporaceae</taxon>
        <taxon>Actinomadura</taxon>
    </lineage>
</organism>
<dbReference type="RefSeq" id="WP_197011526.1">
    <property type="nucleotide sequence ID" value="NZ_BAABES010000005.1"/>
</dbReference>
<dbReference type="Proteomes" id="UP000614047">
    <property type="component" value="Unassembled WGS sequence"/>
</dbReference>
<evidence type="ECO:0000313" key="2">
    <source>
        <dbReference type="Proteomes" id="UP000614047"/>
    </source>
</evidence>